<keyword evidence="3" id="KW-1185">Reference proteome</keyword>
<dbReference type="EMBL" id="JBHSGD010000005">
    <property type="protein sequence ID" value="MFC4652629.1"/>
    <property type="molecule type" value="Genomic_DNA"/>
</dbReference>
<name>A0ABV9JF07_9LACT</name>
<dbReference type="RefSeq" id="WP_213535890.1">
    <property type="nucleotide sequence ID" value="NZ_BOVQ01000005.1"/>
</dbReference>
<dbReference type="Pfam" id="PF14594">
    <property type="entry name" value="Sipho_Gp37"/>
    <property type="match status" value="1"/>
</dbReference>
<feature type="domain" description="Gp28/Gp37-like" evidence="1">
    <location>
        <begin position="17"/>
        <end position="360"/>
    </location>
</feature>
<protein>
    <submittedName>
        <fullName evidence="2">Siphovirus ReqiPepy6 Gp37-like family protein</fullName>
    </submittedName>
</protein>
<evidence type="ECO:0000259" key="1">
    <source>
        <dbReference type="Pfam" id="PF14594"/>
    </source>
</evidence>
<accession>A0ABV9JF07</accession>
<proteinExistence type="predicted"/>
<dbReference type="InterPro" id="IPR029432">
    <property type="entry name" value="Gp28/Gp37-like_dom"/>
</dbReference>
<comment type="caution">
    <text evidence="2">The sequence shown here is derived from an EMBL/GenBank/DDBJ whole genome shotgun (WGS) entry which is preliminary data.</text>
</comment>
<organism evidence="2 3">
    <name type="scientific">Lactococcus nasutitermitis</name>
    <dbReference type="NCBI Taxonomy" id="1652957"/>
    <lineage>
        <taxon>Bacteria</taxon>
        <taxon>Bacillati</taxon>
        <taxon>Bacillota</taxon>
        <taxon>Bacilli</taxon>
        <taxon>Lactobacillales</taxon>
        <taxon>Streptococcaceae</taxon>
        <taxon>Lactococcus</taxon>
    </lineage>
</organism>
<dbReference type="Proteomes" id="UP001595987">
    <property type="component" value="Unassembled WGS sequence"/>
</dbReference>
<evidence type="ECO:0000313" key="2">
    <source>
        <dbReference type="EMBL" id="MFC4652629.1"/>
    </source>
</evidence>
<evidence type="ECO:0000313" key="3">
    <source>
        <dbReference type="Proteomes" id="UP001595987"/>
    </source>
</evidence>
<gene>
    <name evidence="2" type="ORF">ACFO26_06870</name>
</gene>
<sequence>MEKELSIELFDHQGDFQFLSKGIFDNFKSCIVTWKAYSYNTFQLTVPLVPYYFPFFKADNVLSIADCYFYIDVMDYDGAQSNILTVSGKSLLGKASKRIINPPYSTNSAKPEAIIYDLINKTLISTTADKAISYLSIKVPPDFGGQALAYQNSYGTPSDEINSLADSHQICLREVQADLQNPKQEVQFYQGRDLSGEGGVEFGLKDEGLKSESLTRDISDKATVAYVFGEGEGTKRKMVMVSRLPTGKPNGLDVCEIYVDARDLQQSYTDDSGKAVTLTDEQYLAQLTQRGNQALDEHSEKIQLNGEVNFNNLNFVYGKDYEVGDTVRVTSQLFGISKSSVLTAMQETWDDTGYHLDPTFDKDRVTLIQKIQRK</sequence>
<reference evidence="3" key="1">
    <citation type="journal article" date="2019" name="Int. J. Syst. Evol. Microbiol.">
        <title>The Global Catalogue of Microorganisms (GCM) 10K type strain sequencing project: providing services to taxonomists for standard genome sequencing and annotation.</title>
        <authorList>
            <consortium name="The Broad Institute Genomics Platform"/>
            <consortium name="The Broad Institute Genome Sequencing Center for Infectious Disease"/>
            <person name="Wu L."/>
            <person name="Ma J."/>
        </authorList>
    </citation>
    <scope>NUCLEOTIDE SEQUENCE [LARGE SCALE GENOMIC DNA]</scope>
    <source>
        <strain evidence="3">CCUG 63287</strain>
    </source>
</reference>